<dbReference type="OrthoDB" id="1748656at2759"/>
<feature type="site" description="Transition state stabilizer" evidence="6">
    <location>
        <position position="149"/>
    </location>
</feature>
<comment type="caution">
    <text evidence="8">The sequence shown here is derived from an EMBL/GenBank/DDBJ whole genome shotgun (WGS) entry which is preliminary data.</text>
</comment>
<gene>
    <name evidence="8" type="ORF">HRI_000430800</name>
</gene>
<evidence type="ECO:0000313" key="9">
    <source>
        <dbReference type="Proteomes" id="UP001165190"/>
    </source>
</evidence>
<keyword evidence="9" id="KW-1185">Reference proteome</keyword>
<proteinExistence type="inferred from homology"/>
<evidence type="ECO:0000313" key="8">
    <source>
        <dbReference type="EMBL" id="GMI67615.1"/>
    </source>
</evidence>
<dbReference type="Pfam" id="PF03372">
    <property type="entry name" value="Exo_endo_phos"/>
    <property type="match status" value="1"/>
</dbReference>
<dbReference type="AlphaFoldDB" id="A0A9W7H194"/>
<dbReference type="GO" id="GO:0008311">
    <property type="term" value="F:double-stranded DNA 3'-5' DNA exonuclease activity"/>
    <property type="evidence" value="ECO:0007669"/>
    <property type="project" value="TreeGrafter"/>
</dbReference>
<sequence length="162" mass="18228">MIQTVCITWNVRGLGSLEKKAAIKRLLHNSKTSVLFLQETKLQKCDDWVIRQIVGLAGIYRWSFVPSVGLSGGLLTIWDLEVFECQTHIAQRNFIILIGCLAVQNTKLHCTLVNVYGPNGAIERTTIFNTLRETLTSLQLPILMGGDFNIVCRREEKQGINV</sequence>
<reference evidence="8" key="1">
    <citation type="submission" date="2023-05" db="EMBL/GenBank/DDBJ databases">
        <title>Genome and transcriptome analyses reveal genes involved in the formation of fine ridges on petal epidermal cells in Hibiscus trionum.</title>
        <authorList>
            <person name="Koshimizu S."/>
            <person name="Masuda S."/>
            <person name="Ishii T."/>
            <person name="Shirasu K."/>
            <person name="Hoshino A."/>
            <person name="Arita M."/>
        </authorList>
    </citation>
    <scope>NUCLEOTIDE SEQUENCE</scope>
    <source>
        <strain evidence="8">Hamamatsu line</strain>
    </source>
</reference>
<dbReference type="SUPFAM" id="SSF56219">
    <property type="entry name" value="DNase I-like"/>
    <property type="match status" value="1"/>
</dbReference>
<feature type="domain" description="Endonuclease/exonuclease/phosphatase" evidence="7">
    <location>
        <begin position="7"/>
        <end position="157"/>
    </location>
</feature>
<dbReference type="GO" id="GO:0003906">
    <property type="term" value="F:DNA-(apurinic or apyrimidinic site) endonuclease activity"/>
    <property type="evidence" value="ECO:0007669"/>
    <property type="project" value="TreeGrafter"/>
</dbReference>
<comment type="similarity">
    <text evidence="1">Belongs to the DNA repair enzymes AP/ExoA family.</text>
</comment>
<evidence type="ECO:0000256" key="4">
    <source>
        <dbReference type="ARBA" id="ARBA00022842"/>
    </source>
</evidence>
<evidence type="ECO:0000256" key="3">
    <source>
        <dbReference type="ARBA" id="ARBA00022801"/>
    </source>
</evidence>
<dbReference type="Proteomes" id="UP001165190">
    <property type="component" value="Unassembled WGS sequence"/>
</dbReference>
<keyword evidence="2 5" id="KW-0479">Metal-binding</keyword>
<keyword evidence="4 5" id="KW-0460">Magnesium</keyword>
<dbReference type="PANTHER" id="PTHR22748">
    <property type="entry name" value="AP ENDONUCLEASE"/>
    <property type="match status" value="1"/>
</dbReference>
<dbReference type="Gene3D" id="3.60.10.10">
    <property type="entry name" value="Endonuclease/exonuclease/phosphatase"/>
    <property type="match status" value="1"/>
</dbReference>
<feature type="binding site" evidence="5">
    <location>
        <position position="147"/>
    </location>
    <ligand>
        <name>Mg(2+)</name>
        <dbReference type="ChEBI" id="CHEBI:18420"/>
        <label>1</label>
    </ligand>
</feature>
<dbReference type="InterPro" id="IPR005135">
    <property type="entry name" value="Endo/exonuclease/phosphatase"/>
</dbReference>
<organism evidence="8 9">
    <name type="scientific">Hibiscus trionum</name>
    <name type="common">Flower of an hour</name>
    <dbReference type="NCBI Taxonomy" id="183268"/>
    <lineage>
        <taxon>Eukaryota</taxon>
        <taxon>Viridiplantae</taxon>
        <taxon>Streptophyta</taxon>
        <taxon>Embryophyta</taxon>
        <taxon>Tracheophyta</taxon>
        <taxon>Spermatophyta</taxon>
        <taxon>Magnoliopsida</taxon>
        <taxon>eudicotyledons</taxon>
        <taxon>Gunneridae</taxon>
        <taxon>Pentapetalae</taxon>
        <taxon>rosids</taxon>
        <taxon>malvids</taxon>
        <taxon>Malvales</taxon>
        <taxon>Malvaceae</taxon>
        <taxon>Malvoideae</taxon>
        <taxon>Hibiscus</taxon>
    </lineage>
</organism>
<evidence type="ECO:0000259" key="7">
    <source>
        <dbReference type="Pfam" id="PF03372"/>
    </source>
</evidence>
<evidence type="ECO:0000256" key="1">
    <source>
        <dbReference type="ARBA" id="ARBA00007092"/>
    </source>
</evidence>
<dbReference type="GO" id="GO:0005634">
    <property type="term" value="C:nucleus"/>
    <property type="evidence" value="ECO:0007669"/>
    <property type="project" value="TreeGrafter"/>
</dbReference>
<evidence type="ECO:0000256" key="6">
    <source>
        <dbReference type="PIRSR" id="PIRSR604808-3"/>
    </source>
</evidence>
<feature type="binding site" evidence="5">
    <location>
        <position position="39"/>
    </location>
    <ligand>
        <name>Mg(2+)</name>
        <dbReference type="ChEBI" id="CHEBI:18420"/>
        <label>1</label>
    </ligand>
</feature>
<feature type="binding site" evidence="5">
    <location>
        <position position="10"/>
    </location>
    <ligand>
        <name>Mg(2+)</name>
        <dbReference type="ChEBI" id="CHEBI:18420"/>
        <label>1</label>
    </ligand>
</feature>
<dbReference type="InterPro" id="IPR004808">
    <property type="entry name" value="AP_endonuc_1"/>
</dbReference>
<comment type="cofactor">
    <cofactor evidence="5">
        <name>Mg(2+)</name>
        <dbReference type="ChEBI" id="CHEBI:18420"/>
    </cofactor>
    <cofactor evidence="5">
        <name>Mn(2+)</name>
        <dbReference type="ChEBI" id="CHEBI:29035"/>
    </cofactor>
    <text evidence="5">Probably binds two magnesium or manganese ions per subunit.</text>
</comment>
<keyword evidence="3" id="KW-0378">Hydrolase</keyword>
<evidence type="ECO:0000256" key="2">
    <source>
        <dbReference type="ARBA" id="ARBA00022723"/>
    </source>
</evidence>
<keyword evidence="5" id="KW-0464">Manganese</keyword>
<dbReference type="PANTHER" id="PTHR22748:SF4">
    <property type="entry name" value="DNA-(APURINIC OR APYRIMIDINIC SITE) ENDONUCLEASE 2"/>
    <property type="match status" value="1"/>
</dbReference>
<dbReference type="EMBL" id="BSYR01000005">
    <property type="protein sequence ID" value="GMI67615.1"/>
    <property type="molecule type" value="Genomic_DNA"/>
</dbReference>
<dbReference type="GO" id="GO:0008081">
    <property type="term" value="F:phosphoric diester hydrolase activity"/>
    <property type="evidence" value="ECO:0007669"/>
    <property type="project" value="TreeGrafter"/>
</dbReference>
<feature type="binding site" evidence="5">
    <location>
        <position position="149"/>
    </location>
    <ligand>
        <name>Mg(2+)</name>
        <dbReference type="ChEBI" id="CHEBI:18420"/>
        <label>1</label>
    </ligand>
</feature>
<dbReference type="GO" id="GO:0046872">
    <property type="term" value="F:metal ion binding"/>
    <property type="evidence" value="ECO:0007669"/>
    <property type="project" value="UniProtKB-KW"/>
</dbReference>
<protein>
    <recommendedName>
        <fullName evidence="7">Endonuclease/exonuclease/phosphatase domain-containing protein</fullName>
    </recommendedName>
</protein>
<accession>A0A9W7H194</accession>
<dbReference type="GO" id="GO:0006284">
    <property type="term" value="P:base-excision repair"/>
    <property type="evidence" value="ECO:0007669"/>
    <property type="project" value="TreeGrafter"/>
</dbReference>
<evidence type="ECO:0000256" key="5">
    <source>
        <dbReference type="PIRSR" id="PIRSR604808-2"/>
    </source>
</evidence>
<dbReference type="InterPro" id="IPR036691">
    <property type="entry name" value="Endo/exonu/phosph_ase_sf"/>
</dbReference>
<name>A0A9W7H194_HIBTR</name>